<evidence type="ECO:0000313" key="1">
    <source>
        <dbReference type="EMBL" id="KAK9139825.1"/>
    </source>
</evidence>
<comment type="caution">
    <text evidence="1">The sequence shown here is derived from an EMBL/GenBank/DDBJ whole genome shotgun (WGS) entry which is preliminary data.</text>
</comment>
<name>A0AAP0PGA1_9MAGN</name>
<gene>
    <name evidence="1" type="ORF">Scep_009506</name>
</gene>
<sequence>MVSDKPPTNKSGEDILREIEALGLMKVTELGSDAINNEVSRTSGWRKRSILWDLPYWKTNLIMHNLDVMHIEKKCI</sequence>
<accession>A0AAP0PGA1</accession>
<dbReference type="EMBL" id="JBBNAG010000004">
    <property type="protein sequence ID" value="KAK9139825.1"/>
    <property type="molecule type" value="Genomic_DNA"/>
</dbReference>
<protein>
    <submittedName>
        <fullName evidence="1">Uncharacterized protein</fullName>
    </submittedName>
</protein>
<dbReference type="Proteomes" id="UP001419268">
    <property type="component" value="Unassembled WGS sequence"/>
</dbReference>
<reference evidence="1 2" key="1">
    <citation type="submission" date="2024-01" db="EMBL/GenBank/DDBJ databases">
        <title>Genome assemblies of Stephania.</title>
        <authorList>
            <person name="Yang L."/>
        </authorList>
    </citation>
    <scope>NUCLEOTIDE SEQUENCE [LARGE SCALE GENOMIC DNA]</scope>
    <source>
        <strain evidence="1">JXDWG</strain>
        <tissue evidence="1">Leaf</tissue>
    </source>
</reference>
<evidence type="ECO:0000313" key="2">
    <source>
        <dbReference type="Proteomes" id="UP001419268"/>
    </source>
</evidence>
<dbReference type="AlphaFoldDB" id="A0AAP0PGA1"/>
<keyword evidence="2" id="KW-1185">Reference proteome</keyword>
<organism evidence="1 2">
    <name type="scientific">Stephania cephalantha</name>
    <dbReference type="NCBI Taxonomy" id="152367"/>
    <lineage>
        <taxon>Eukaryota</taxon>
        <taxon>Viridiplantae</taxon>
        <taxon>Streptophyta</taxon>
        <taxon>Embryophyta</taxon>
        <taxon>Tracheophyta</taxon>
        <taxon>Spermatophyta</taxon>
        <taxon>Magnoliopsida</taxon>
        <taxon>Ranunculales</taxon>
        <taxon>Menispermaceae</taxon>
        <taxon>Menispermoideae</taxon>
        <taxon>Cissampelideae</taxon>
        <taxon>Stephania</taxon>
    </lineage>
</organism>
<proteinExistence type="predicted"/>